<sequence length="115" mass="12877">MPCYLCGARQSDPARGAQPWKRGVRHERQVLICPDCQLTQDWKADLDRCGRCRSTFLLSRLGEIECHSCGHVRSHTSPEPSQPVQQRDAALTNEVEQALSRVLGGLARTPTPRAR</sequence>
<dbReference type="Proteomes" id="UP001500908">
    <property type="component" value="Unassembled WGS sequence"/>
</dbReference>
<accession>A0ABP7F193</accession>
<feature type="compositionally biased region" description="Polar residues" evidence="1">
    <location>
        <begin position="75"/>
        <end position="85"/>
    </location>
</feature>
<reference evidence="3" key="1">
    <citation type="journal article" date="2019" name="Int. J. Syst. Evol. Microbiol.">
        <title>The Global Catalogue of Microorganisms (GCM) 10K type strain sequencing project: providing services to taxonomists for standard genome sequencing and annotation.</title>
        <authorList>
            <consortium name="The Broad Institute Genomics Platform"/>
            <consortium name="The Broad Institute Genome Sequencing Center for Infectious Disease"/>
            <person name="Wu L."/>
            <person name="Ma J."/>
        </authorList>
    </citation>
    <scope>NUCLEOTIDE SEQUENCE [LARGE SCALE GENOMIC DNA]</scope>
    <source>
        <strain evidence="3">JCM 17137</strain>
    </source>
</reference>
<name>A0ABP7F193_9ACTN</name>
<comment type="caution">
    <text evidence="2">The sequence shown here is derived from an EMBL/GenBank/DDBJ whole genome shotgun (WGS) entry which is preliminary data.</text>
</comment>
<organism evidence="2 3">
    <name type="scientific">Salinactinospora qingdaonensis</name>
    <dbReference type="NCBI Taxonomy" id="702744"/>
    <lineage>
        <taxon>Bacteria</taxon>
        <taxon>Bacillati</taxon>
        <taxon>Actinomycetota</taxon>
        <taxon>Actinomycetes</taxon>
        <taxon>Streptosporangiales</taxon>
        <taxon>Nocardiopsidaceae</taxon>
        <taxon>Salinactinospora</taxon>
    </lineage>
</organism>
<evidence type="ECO:0000313" key="3">
    <source>
        <dbReference type="Proteomes" id="UP001500908"/>
    </source>
</evidence>
<keyword evidence="3" id="KW-1185">Reference proteome</keyword>
<protein>
    <submittedName>
        <fullName evidence="2">Uncharacterized protein</fullName>
    </submittedName>
</protein>
<gene>
    <name evidence="2" type="ORF">GCM10022402_05310</name>
</gene>
<evidence type="ECO:0000256" key="1">
    <source>
        <dbReference type="SAM" id="MobiDB-lite"/>
    </source>
</evidence>
<proteinExistence type="predicted"/>
<feature type="region of interest" description="Disordered" evidence="1">
    <location>
        <begin position="71"/>
        <end position="91"/>
    </location>
</feature>
<evidence type="ECO:0000313" key="2">
    <source>
        <dbReference type="EMBL" id="GAA3727568.1"/>
    </source>
</evidence>
<dbReference type="EMBL" id="BAABDD010000002">
    <property type="protein sequence ID" value="GAA3727568.1"/>
    <property type="molecule type" value="Genomic_DNA"/>
</dbReference>